<dbReference type="GO" id="GO:0003729">
    <property type="term" value="F:mRNA binding"/>
    <property type="evidence" value="ECO:0007669"/>
    <property type="project" value="TreeGrafter"/>
</dbReference>
<keyword evidence="1" id="KW-0694">RNA-binding</keyword>
<name>A0A8J7QH04_9BACT</name>
<dbReference type="InterPro" id="IPR012677">
    <property type="entry name" value="Nucleotide-bd_a/b_plait_sf"/>
</dbReference>
<proteinExistence type="predicted"/>
<evidence type="ECO:0000313" key="4">
    <source>
        <dbReference type="Proteomes" id="UP000664417"/>
    </source>
</evidence>
<dbReference type="PANTHER" id="PTHR48025">
    <property type="entry name" value="OS02G0815200 PROTEIN"/>
    <property type="match status" value="1"/>
</dbReference>
<sequence>MITKLWVGNLPFNSKEEDVRTLFETITSVHSVKLIMDRESGRNRGFGFVEVKRDDAEQVIAKLHETDFGGRSLRVTMAKDQNTPNYAEQQSTQQMATV</sequence>
<organism evidence="3 4">
    <name type="scientific">Acanthopleuribacter pedis</name>
    <dbReference type="NCBI Taxonomy" id="442870"/>
    <lineage>
        <taxon>Bacteria</taxon>
        <taxon>Pseudomonadati</taxon>
        <taxon>Acidobacteriota</taxon>
        <taxon>Holophagae</taxon>
        <taxon>Acanthopleuribacterales</taxon>
        <taxon>Acanthopleuribacteraceae</taxon>
        <taxon>Acanthopleuribacter</taxon>
    </lineage>
</organism>
<evidence type="ECO:0000256" key="1">
    <source>
        <dbReference type="ARBA" id="ARBA00022884"/>
    </source>
</evidence>
<evidence type="ECO:0000259" key="2">
    <source>
        <dbReference type="PROSITE" id="PS50102"/>
    </source>
</evidence>
<dbReference type="SUPFAM" id="SSF54928">
    <property type="entry name" value="RNA-binding domain, RBD"/>
    <property type="match status" value="1"/>
</dbReference>
<reference evidence="3" key="1">
    <citation type="submission" date="2021-03" db="EMBL/GenBank/DDBJ databases">
        <authorList>
            <person name="Wang G."/>
        </authorList>
    </citation>
    <scope>NUCLEOTIDE SEQUENCE</scope>
    <source>
        <strain evidence="3">KCTC 12899</strain>
    </source>
</reference>
<evidence type="ECO:0000313" key="3">
    <source>
        <dbReference type="EMBL" id="MBO1322200.1"/>
    </source>
</evidence>
<dbReference type="Gene3D" id="3.30.70.330">
    <property type="match status" value="1"/>
</dbReference>
<dbReference type="EMBL" id="JAFREP010000032">
    <property type="protein sequence ID" value="MBO1322200.1"/>
    <property type="molecule type" value="Genomic_DNA"/>
</dbReference>
<dbReference type="PROSITE" id="PS50102">
    <property type="entry name" value="RRM"/>
    <property type="match status" value="1"/>
</dbReference>
<dbReference type="AlphaFoldDB" id="A0A8J7QH04"/>
<dbReference type="SMART" id="SM00360">
    <property type="entry name" value="RRM"/>
    <property type="match status" value="1"/>
</dbReference>
<keyword evidence="4" id="KW-1185">Reference proteome</keyword>
<dbReference type="PANTHER" id="PTHR48025:SF1">
    <property type="entry name" value="RRM DOMAIN-CONTAINING PROTEIN"/>
    <property type="match status" value="1"/>
</dbReference>
<comment type="caution">
    <text evidence="3">The sequence shown here is derived from an EMBL/GenBank/DDBJ whole genome shotgun (WGS) entry which is preliminary data.</text>
</comment>
<feature type="domain" description="RRM" evidence="2">
    <location>
        <begin position="3"/>
        <end position="80"/>
    </location>
</feature>
<dbReference type="InterPro" id="IPR000504">
    <property type="entry name" value="RRM_dom"/>
</dbReference>
<accession>A0A8J7QH04</accession>
<dbReference type="Proteomes" id="UP000664417">
    <property type="component" value="Unassembled WGS sequence"/>
</dbReference>
<protein>
    <recommendedName>
        <fullName evidence="2">RRM domain-containing protein</fullName>
    </recommendedName>
</protein>
<dbReference type="RefSeq" id="WP_207862173.1">
    <property type="nucleotide sequence ID" value="NZ_JAFREP010000032.1"/>
</dbReference>
<dbReference type="InterPro" id="IPR035979">
    <property type="entry name" value="RBD_domain_sf"/>
</dbReference>
<dbReference type="Pfam" id="PF00076">
    <property type="entry name" value="RRM_1"/>
    <property type="match status" value="1"/>
</dbReference>
<dbReference type="InterPro" id="IPR050502">
    <property type="entry name" value="Euk_RNA-bind_prot"/>
</dbReference>
<gene>
    <name evidence="3" type="ORF">J3U88_27245</name>
</gene>